<feature type="signal peptide" evidence="1">
    <location>
        <begin position="1"/>
        <end position="29"/>
    </location>
</feature>
<dbReference type="EMBL" id="SJJY01000013">
    <property type="protein sequence ID" value="TCC16611.1"/>
    <property type="molecule type" value="Genomic_DNA"/>
</dbReference>
<evidence type="ECO:0000313" key="2">
    <source>
        <dbReference type="EMBL" id="TCC16611.1"/>
    </source>
</evidence>
<proteinExistence type="predicted"/>
<dbReference type="Proteomes" id="UP000292385">
    <property type="component" value="Unassembled WGS sequence"/>
</dbReference>
<organism evidence="3 5">
    <name type="scientific">Kribbella speibonae</name>
    <dbReference type="NCBI Taxonomy" id="1572660"/>
    <lineage>
        <taxon>Bacteria</taxon>
        <taxon>Bacillati</taxon>
        <taxon>Actinomycetota</taxon>
        <taxon>Actinomycetes</taxon>
        <taxon>Propionibacteriales</taxon>
        <taxon>Kribbellaceae</taxon>
        <taxon>Kribbella</taxon>
    </lineage>
</organism>
<comment type="caution">
    <text evidence="3">The sequence shown here is derived from an EMBL/GenBank/DDBJ whole genome shotgun (WGS) entry which is preliminary data.</text>
</comment>
<sequence>MTRGTIIATGLATVGLAAGALAVAAPTQAATDTAAASPCRVAARAHNDTIRLWYCNGTGGTRQGYHAQALLYSGSNVVLRTASGYQARYNKNNTGGVLPIWMNTGTWWEGALSNMRACSGTLCTALAS</sequence>
<evidence type="ECO:0000313" key="4">
    <source>
        <dbReference type="Proteomes" id="UP000292385"/>
    </source>
</evidence>
<evidence type="ECO:0000313" key="5">
    <source>
        <dbReference type="Proteomes" id="UP000294225"/>
    </source>
</evidence>
<name>A0A4R0JBR8_9ACTN</name>
<dbReference type="RefSeq" id="WP_131468393.1">
    <property type="nucleotide sequence ID" value="NZ_SJJY01000013.1"/>
</dbReference>
<keyword evidence="4" id="KW-1185">Reference proteome</keyword>
<evidence type="ECO:0000256" key="1">
    <source>
        <dbReference type="SAM" id="SignalP"/>
    </source>
</evidence>
<reference evidence="4 5" key="1">
    <citation type="submission" date="2019-02" db="EMBL/GenBank/DDBJ databases">
        <title>Kribbella capetownensis sp. nov. and Kribbella speibonae sp. nov., isolated from soil.</title>
        <authorList>
            <person name="Curtis S.M."/>
            <person name="Norton I."/>
            <person name="Everest G.J."/>
            <person name="Meyers P.R."/>
        </authorList>
    </citation>
    <scope>NUCLEOTIDE SEQUENCE [LARGE SCALE GENOMIC DNA]</scope>
    <source>
        <strain evidence="2 4">SK5</strain>
        <strain evidence="3 5">YM55</strain>
    </source>
</reference>
<dbReference type="EMBL" id="SJKC01000001">
    <property type="protein sequence ID" value="TCC41868.1"/>
    <property type="molecule type" value="Genomic_DNA"/>
</dbReference>
<feature type="chain" id="PRO_5020342632" evidence="1">
    <location>
        <begin position="30"/>
        <end position="128"/>
    </location>
</feature>
<dbReference type="AlphaFoldDB" id="A0A4R0JBR8"/>
<accession>A0A4R0JBR8</accession>
<protein>
    <submittedName>
        <fullName evidence="3">Uncharacterized protein</fullName>
    </submittedName>
</protein>
<dbReference type="Proteomes" id="UP000294225">
    <property type="component" value="Unassembled WGS sequence"/>
</dbReference>
<gene>
    <name evidence="2" type="ORF">E0H58_39755</name>
    <name evidence="3" type="ORF">E0H92_09590</name>
</gene>
<evidence type="ECO:0000313" key="3">
    <source>
        <dbReference type="EMBL" id="TCC41868.1"/>
    </source>
</evidence>
<keyword evidence="1" id="KW-0732">Signal</keyword>